<protein>
    <submittedName>
        <fullName evidence="1">Expressed protein</fullName>
    </submittedName>
</protein>
<dbReference type="Gramene" id="scaffold_303518.1">
    <property type="protein sequence ID" value="scaffold_303518.1"/>
    <property type="gene ID" value="scaffold_303518.1"/>
</dbReference>
<accession>D7LB71</accession>
<proteinExistence type="predicted"/>
<gene>
    <name evidence="1" type="ORF">ARALYDRAFT_899548</name>
</gene>
<dbReference type="AlphaFoldDB" id="D7LB71"/>
<dbReference type="HOGENOM" id="CLU_2834595_0_0_1"/>
<dbReference type="EMBL" id="GL348715">
    <property type="protein sequence ID" value="EFH60043.1"/>
    <property type="molecule type" value="Genomic_DNA"/>
</dbReference>
<sequence>MKNEAKRIVRCNYSWETFLEDAISSQPLTGLSTKTSSRLLFSEASPQITLIGLGGIDVSDQERAKR</sequence>
<evidence type="ECO:0000313" key="1">
    <source>
        <dbReference type="EMBL" id="EFH60043.1"/>
    </source>
</evidence>
<reference evidence="2" key="1">
    <citation type="journal article" date="2011" name="Nat. Genet.">
        <title>The Arabidopsis lyrata genome sequence and the basis of rapid genome size change.</title>
        <authorList>
            <person name="Hu T.T."/>
            <person name="Pattyn P."/>
            <person name="Bakker E.G."/>
            <person name="Cao J."/>
            <person name="Cheng J.-F."/>
            <person name="Clark R.M."/>
            <person name="Fahlgren N."/>
            <person name="Fawcett J.A."/>
            <person name="Grimwood J."/>
            <person name="Gundlach H."/>
            <person name="Haberer G."/>
            <person name="Hollister J.D."/>
            <person name="Ossowski S."/>
            <person name="Ottilar R.P."/>
            <person name="Salamov A.A."/>
            <person name="Schneeberger K."/>
            <person name="Spannagl M."/>
            <person name="Wang X."/>
            <person name="Yang L."/>
            <person name="Nasrallah M.E."/>
            <person name="Bergelson J."/>
            <person name="Carrington J.C."/>
            <person name="Gaut B.S."/>
            <person name="Schmutz J."/>
            <person name="Mayer K.F.X."/>
            <person name="Van de Peer Y."/>
            <person name="Grigoriev I.V."/>
            <person name="Nordborg M."/>
            <person name="Weigel D."/>
            <person name="Guo Y.-L."/>
        </authorList>
    </citation>
    <scope>NUCLEOTIDE SEQUENCE [LARGE SCALE GENOMIC DNA]</scope>
    <source>
        <strain evidence="2">cv. MN47</strain>
    </source>
</reference>
<name>D7LB71_ARALL</name>
<keyword evidence="2" id="KW-1185">Reference proteome</keyword>
<evidence type="ECO:0000313" key="2">
    <source>
        <dbReference type="Proteomes" id="UP000008694"/>
    </source>
</evidence>
<dbReference type="Proteomes" id="UP000008694">
    <property type="component" value="Unassembled WGS sequence"/>
</dbReference>
<organism evidence="2">
    <name type="scientific">Arabidopsis lyrata subsp. lyrata</name>
    <name type="common">Lyre-leaved rock-cress</name>
    <dbReference type="NCBI Taxonomy" id="81972"/>
    <lineage>
        <taxon>Eukaryota</taxon>
        <taxon>Viridiplantae</taxon>
        <taxon>Streptophyta</taxon>
        <taxon>Embryophyta</taxon>
        <taxon>Tracheophyta</taxon>
        <taxon>Spermatophyta</taxon>
        <taxon>Magnoliopsida</taxon>
        <taxon>eudicotyledons</taxon>
        <taxon>Gunneridae</taxon>
        <taxon>Pentapetalae</taxon>
        <taxon>rosids</taxon>
        <taxon>malvids</taxon>
        <taxon>Brassicales</taxon>
        <taxon>Brassicaceae</taxon>
        <taxon>Camelineae</taxon>
        <taxon>Arabidopsis</taxon>
    </lineage>
</organism>